<reference evidence="5" key="1">
    <citation type="journal article" date="2019" name="Int. J. Syst. Evol. Microbiol.">
        <title>The Global Catalogue of Microorganisms (GCM) 10K type strain sequencing project: providing services to taxonomists for standard genome sequencing and annotation.</title>
        <authorList>
            <consortium name="The Broad Institute Genomics Platform"/>
            <consortium name="The Broad Institute Genome Sequencing Center for Infectious Disease"/>
            <person name="Wu L."/>
            <person name="Ma J."/>
        </authorList>
    </citation>
    <scope>NUCLEOTIDE SEQUENCE [LARGE SCALE GENOMIC DNA]</scope>
    <source>
        <strain evidence="5">JCM 17441</strain>
    </source>
</reference>
<dbReference type="InterPro" id="IPR013783">
    <property type="entry name" value="Ig-like_fold"/>
</dbReference>
<keyword evidence="2" id="KW-0732">Signal</keyword>
<gene>
    <name evidence="4" type="ORF">GCM10022255_030840</name>
</gene>
<feature type="domain" description="PBP" evidence="3">
    <location>
        <begin position="28"/>
        <end position="339"/>
    </location>
</feature>
<dbReference type="EMBL" id="BAABAT010000006">
    <property type="protein sequence ID" value="GAA4248911.1"/>
    <property type="molecule type" value="Genomic_DNA"/>
</dbReference>
<organism evidence="4 5">
    <name type="scientific">Dactylosporangium darangshiense</name>
    <dbReference type="NCBI Taxonomy" id="579108"/>
    <lineage>
        <taxon>Bacteria</taxon>
        <taxon>Bacillati</taxon>
        <taxon>Actinomycetota</taxon>
        <taxon>Actinomycetes</taxon>
        <taxon>Micromonosporales</taxon>
        <taxon>Micromonosporaceae</taxon>
        <taxon>Dactylosporangium</taxon>
    </lineage>
</organism>
<accession>A0ABP8D6Z3</accession>
<sequence length="678" mass="70623">MVIRVRAVLVVVLLGALVSVAGSARPAAAGVYVQLRGAGTATSYRAIYAWTGTVAQDGMTIDFGFSQTGSTFGHASFADGTVDWGAWDVPYGVEDQQPSRGYTYMPGTAGATAFKYNLRIGNRRITSLRLSGENIAKIFTGVLTRWDDPAIAAENPGLALPAIPILPVVRADRSGVTWQFTRWMMARQQQYWTAYCTKVGLDPCTPTSLYPVPAGSAMRLAYYGDSSVTAIVDDPQANGAIGFLNEGPDFEAGLGIPAAKMLNAAGYYTSPTSGHVGIALLKAKVDAGQIQDLSEVYTNPDPRAYELSWYSYLIVPTEATHGFTTDKGRTLGDFGRYALCQGQGQAKQLGYAALPINLSLAGYGQLQRVPGAQLPGTAAEFLQSCANPTISAGGTDALAASEPMPRPCDQQGPVQCPAPNTTTTVSAQTDYVQRDTAVTLTARVSPSTAAGQVQFHDGCDSVCSYIHPIGAPVPVVNGVAELTTTFSDYGRHLITAAFTPADSDVSLPSASAQPFVIMVDGIVYPETIDVDVPLSEGGLTMTVDSTPVQLGTAALRNDHTFESSGRLGAVTISDGRDQTRPGWSVSGQISDFTSGTHTFSGNCLGWTPTIVTQNADHDAVAGAAVSPGADPGLKAAAGLATGGLGTTVLGADLALKIPSSTQPGDYTATLTITALTSS</sequence>
<name>A0ABP8D6Z3_9ACTN</name>
<dbReference type="InterPro" id="IPR024370">
    <property type="entry name" value="PBP_domain"/>
</dbReference>
<dbReference type="PANTHER" id="PTHR42996:SF1">
    <property type="entry name" value="PHOSPHATE-BINDING PROTEIN PSTS"/>
    <property type="match status" value="1"/>
</dbReference>
<evidence type="ECO:0000256" key="2">
    <source>
        <dbReference type="SAM" id="SignalP"/>
    </source>
</evidence>
<dbReference type="PANTHER" id="PTHR42996">
    <property type="entry name" value="PHOSPHATE-BINDING PROTEIN PSTS"/>
    <property type="match status" value="1"/>
</dbReference>
<evidence type="ECO:0000256" key="1">
    <source>
        <dbReference type="ARBA" id="ARBA00008725"/>
    </source>
</evidence>
<feature type="chain" id="PRO_5046377566" description="PBP domain-containing protein" evidence="2">
    <location>
        <begin position="25"/>
        <end position="678"/>
    </location>
</feature>
<dbReference type="SUPFAM" id="SSF53850">
    <property type="entry name" value="Periplasmic binding protein-like II"/>
    <property type="match status" value="1"/>
</dbReference>
<evidence type="ECO:0000313" key="4">
    <source>
        <dbReference type="EMBL" id="GAA4248911.1"/>
    </source>
</evidence>
<dbReference type="Pfam" id="PF12849">
    <property type="entry name" value="PBP_like_2"/>
    <property type="match status" value="1"/>
</dbReference>
<comment type="caution">
    <text evidence="4">The sequence shown here is derived from an EMBL/GenBank/DDBJ whole genome shotgun (WGS) entry which is preliminary data.</text>
</comment>
<dbReference type="InterPro" id="IPR050962">
    <property type="entry name" value="Phosphate-bind_PstS"/>
</dbReference>
<feature type="signal peptide" evidence="2">
    <location>
        <begin position="1"/>
        <end position="24"/>
    </location>
</feature>
<proteinExistence type="inferred from homology"/>
<keyword evidence="5" id="KW-1185">Reference proteome</keyword>
<evidence type="ECO:0000259" key="3">
    <source>
        <dbReference type="Pfam" id="PF12849"/>
    </source>
</evidence>
<dbReference type="Gene3D" id="2.60.40.10">
    <property type="entry name" value="Immunoglobulins"/>
    <property type="match status" value="1"/>
</dbReference>
<protein>
    <recommendedName>
        <fullName evidence="3">PBP domain-containing protein</fullName>
    </recommendedName>
</protein>
<comment type="similarity">
    <text evidence="1">Belongs to the PstS family.</text>
</comment>
<dbReference type="Gene3D" id="3.40.190.10">
    <property type="entry name" value="Periplasmic binding protein-like II"/>
    <property type="match status" value="2"/>
</dbReference>
<evidence type="ECO:0000313" key="5">
    <source>
        <dbReference type="Proteomes" id="UP001500620"/>
    </source>
</evidence>
<dbReference type="Proteomes" id="UP001500620">
    <property type="component" value="Unassembled WGS sequence"/>
</dbReference>